<dbReference type="Pfam" id="PF01471">
    <property type="entry name" value="PG_binding_1"/>
    <property type="match status" value="1"/>
</dbReference>
<dbReference type="EMBL" id="LR778114">
    <property type="protein sequence ID" value="CAB1129369.1"/>
    <property type="molecule type" value="Genomic_DNA"/>
</dbReference>
<reference evidence="2 3" key="1">
    <citation type="submission" date="2020-02" db="EMBL/GenBank/DDBJ databases">
        <authorList>
            <person name="Hogendoorn C."/>
        </authorList>
    </citation>
    <scope>NUCLEOTIDE SEQUENCE [LARGE SCALE GENOMIC DNA]</scope>
    <source>
        <strain evidence="2">R501</strain>
    </source>
</reference>
<evidence type="ECO:0000313" key="3">
    <source>
        <dbReference type="Proteomes" id="UP000503399"/>
    </source>
</evidence>
<gene>
    <name evidence="2" type="ORF">R50_1872</name>
</gene>
<dbReference type="AlphaFoldDB" id="A0A6F8ZI64"/>
<evidence type="ECO:0000313" key="2">
    <source>
        <dbReference type="EMBL" id="CAB1129369.1"/>
    </source>
</evidence>
<accession>A0A6F8ZI64</accession>
<dbReference type="SUPFAM" id="SSF47090">
    <property type="entry name" value="PGBD-like"/>
    <property type="match status" value="1"/>
</dbReference>
<name>A0A6F8ZI64_9FIRM</name>
<sequence length="49" mass="5277">MAVETFQRQPGIAVDGVAGPVTFYHLGLANHNTAPAPWGCRGRSPRCLR</sequence>
<protein>
    <recommendedName>
        <fullName evidence="1">Peptidoglycan binding-like domain-containing protein</fullName>
    </recommendedName>
</protein>
<proteinExistence type="predicted"/>
<keyword evidence="3" id="KW-1185">Reference proteome</keyword>
<evidence type="ECO:0000259" key="1">
    <source>
        <dbReference type="Pfam" id="PF01471"/>
    </source>
</evidence>
<dbReference type="KEGG" id="hfv:R50_1872"/>
<dbReference type="Gene3D" id="1.10.101.10">
    <property type="entry name" value="PGBD-like superfamily/PGBD"/>
    <property type="match status" value="1"/>
</dbReference>
<dbReference type="InterPro" id="IPR002477">
    <property type="entry name" value="Peptidoglycan-bd-like"/>
</dbReference>
<dbReference type="Proteomes" id="UP000503399">
    <property type="component" value="Chromosome"/>
</dbReference>
<dbReference type="InterPro" id="IPR036366">
    <property type="entry name" value="PGBDSf"/>
</dbReference>
<organism evidence="2 3">
    <name type="scientific">Candidatus Hydrogenisulfobacillus filiaventi</name>
    <dbReference type="NCBI Taxonomy" id="2707344"/>
    <lineage>
        <taxon>Bacteria</taxon>
        <taxon>Bacillati</taxon>
        <taxon>Bacillota</taxon>
        <taxon>Clostridia</taxon>
        <taxon>Eubacteriales</taxon>
        <taxon>Clostridiales Family XVII. Incertae Sedis</taxon>
        <taxon>Candidatus Hydrogenisulfobacillus</taxon>
    </lineage>
</organism>
<feature type="domain" description="Peptidoglycan binding-like" evidence="1">
    <location>
        <begin position="2"/>
        <end position="26"/>
    </location>
</feature>
<dbReference type="InterPro" id="IPR036365">
    <property type="entry name" value="PGBD-like_sf"/>
</dbReference>